<keyword evidence="5" id="KW-0808">Transferase</keyword>
<feature type="transmembrane region" description="Helical" evidence="11">
    <location>
        <begin position="142"/>
        <end position="161"/>
    </location>
</feature>
<evidence type="ECO:0000256" key="11">
    <source>
        <dbReference type="SAM" id="Phobius"/>
    </source>
</evidence>
<dbReference type="KEGG" id="smav:CFF01_16350"/>
<protein>
    <recommendedName>
        <fullName evidence="3">histidine kinase</fullName>
        <ecNumber evidence="3">2.7.13.3</ecNumber>
    </recommendedName>
</protein>
<evidence type="ECO:0000256" key="3">
    <source>
        <dbReference type="ARBA" id="ARBA00012438"/>
    </source>
</evidence>
<evidence type="ECO:0000259" key="12">
    <source>
        <dbReference type="PROSITE" id="PS50109"/>
    </source>
</evidence>
<evidence type="ECO:0000256" key="4">
    <source>
        <dbReference type="ARBA" id="ARBA00022553"/>
    </source>
</evidence>
<keyword evidence="8 11" id="KW-1133">Transmembrane helix</keyword>
<organism evidence="13 14">
    <name type="scientific">Shewanella marisflavi</name>
    <dbReference type="NCBI Taxonomy" id="260364"/>
    <lineage>
        <taxon>Bacteria</taxon>
        <taxon>Pseudomonadati</taxon>
        <taxon>Pseudomonadota</taxon>
        <taxon>Gammaproteobacteria</taxon>
        <taxon>Alteromonadales</taxon>
        <taxon>Shewanellaceae</taxon>
        <taxon>Shewanella</taxon>
    </lineage>
</organism>
<keyword evidence="9" id="KW-0902">Two-component regulatory system</keyword>
<evidence type="ECO:0000256" key="5">
    <source>
        <dbReference type="ARBA" id="ARBA00022679"/>
    </source>
</evidence>
<feature type="transmembrane region" description="Helical" evidence="11">
    <location>
        <begin position="12"/>
        <end position="38"/>
    </location>
</feature>
<evidence type="ECO:0000256" key="9">
    <source>
        <dbReference type="ARBA" id="ARBA00023012"/>
    </source>
</evidence>
<dbReference type="GO" id="GO:0005886">
    <property type="term" value="C:plasma membrane"/>
    <property type="evidence" value="ECO:0007669"/>
    <property type="project" value="TreeGrafter"/>
</dbReference>
<dbReference type="PANTHER" id="PTHR45436:SF15">
    <property type="entry name" value="SENSOR HISTIDINE KINASE CUSS"/>
    <property type="match status" value="1"/>
</dbReference>
<dbReference type="Gene3D" id="3.30.565.10">
    <property type="entry name" value="Histidine kinase-like ATPase, C-terminal domain"/>
    <property type="match status" value="1"/>
</dbReference>
<keyword evidence="4" id="KW-0597">Phosphoprotein</keyword>
<dbReference type="CDD" id="cd00082">
    <property type="entry name" value="HisKA"/>
    <property type="match status" value="1"/>
</dbReference>
<evidence type="ECO:0000256" key="1">
    <source>
        <dbReference type="ARBA" id="ARBA00000085"/>
    </source>
</evidence>
<comment type="catalytic activity">
    <reaction evidence="1">
        <text>ATP + protein L-histidine = ADP + protein N-phospho-L-histidine.</text>
        <dbReference type="EC" id="2.7.13.3"/>
    </reaction>
</comment>
<evidence type="ECO:0000256" key="10">
    <source>
        <dbReference type="ARBA" id="ARBA00023136"/>
    </source>
</evidence>
<evidence type="ECO:0000256" key="2">
    <source>
        <dbReference type="ARBA" id="ARBA00004141"/>
    </source>
</evidence>
<evidence type="ECO:0000256" key="7">
    <source>
        <dbReference type="ARBA" id="ARBA00022777"/>
    </source>
</evidence>
<sequence>MQQTAKSLTRRLSLYFGAIALLVAAILYLLSVTILYWVEDEINRRALEQIVPSAQTAFEQGARSPLILSTNITAYNDLSLLPKDYQPMAELPVGFLDELHDTFKEDIFIYRGEYQAQGLTLPLLLVMDAAQVELSSNEWRSISLVILAVTLMLFALFGFAINRLTHRLIAPIQAISKQLESPDAERPFQVSNDATQEFHALTASLNYYQQQIAQLLRQEQAFSRYASHELRTPLTIIQGASRLLEQEGNPEFLKRQRKRIATAASNMQHTIDALLSLVKQEKGLLASNTRTLTEKELSQIINEIQPLADHKAIELRLILNATPQIAPSEPVLRMLLINLLNNAINASDTGCIEISIDTDGISVRDQGRGMSTLDTQPQGHGLGLEIVEALCQRYQWRFSLTNGDTGCIATLHFPAAPDAP</sequence>
<dbReference type="SMART" id="SM00387">
    <property type="entry name" value="HATPase_c"/>
    <property type="match status" value="1"/>
</dbReference>
<dbReference type="PANTHER" id="PTHR45436">
    <property type="entry name" value="SENSOR HISTIDINE KINASE YKOH"/>
    <property type="match status" value="1"/>
</dbReference>
<dbReference type="RefSeq" id="WP_088905495.1">
    <property type="nucleotide sequence ID" value="NZ_CP022272.1"/>
</dbReference>
<feature type="domain" description="Histidine kinase" evidence="12">
    <location>
        <begin position="225"/>
        <end position="417"/>
    </location>
</feature>
<keyword evidence="7 13" id="KW-0418">Kinase</keyword>
<accession>A0AAC9XPI6</accession>
<dbReference type="EC" id="2.7.13.3" evidence="3"/>
<dbReference type="Proteomes" id="UP000198233">
    <property type="component" value="Chromosome"/>
</dbReference>
<keyword evidence="10 11" id="KW-0472">Membrane</keyword>
<evidence type="ECO:0000256" key="8">
    <source>
        <dbReference type="ARBA" id="ARBA00022989"/>
    </source>
</evidence>
<reference evidence="13 14" key="1">
    <citation type="submission" date="2017-06" db="EMBL/GenBank/DDBJ databases">
        <title>Complete genome sequence of Shewanella marisflavi EP1 associated with anaerobic 2,4-dinitrotoluene reduction and salt tolerance.</title>
        <authorList>
            <person name="Huang J."/>
        </authorList>
    </citation>
    <scope>NUCLEOTIDE SEQUENCE [LARGE SCALE GENOMIC DNA]</scope>
    <source>
        <strain evidence="13 14">EP1</strain>
    </source>
</reference>
<dbReference type="InterPro" id="IPR050428">
    <property type="entry name" value="TCS_sensor_his_kinase"/>
</dbReference>
<comment type="subcellular location">
    <subcellularLocation>
        <location evidence="2">Membrane</location>
        <topology evidence="2">Multi-pass membrane protein</topology>
    </subcellularLocation>
</comment>
<dbReference type="Pfam" id="PF00512">
    <property type="entry name" value="HisKA"/>
    <property type="match status" value="1"/>
</dbReference>
<dbReference type="SUPFAM" id="SSF55874">
    <property type="entry name" value="ATPase domain of HSP90 chaperone/DNA topoisomerase II/histidine kinase"/>
    <property type="match status" value="1"/>
</dbReference>
<gene>
    <name evidence="13" type="ORF">CFF01_16350</name>
</gene>
<dbReference type="InterPro" id="IPR036890">
    <property type="entry name" value="HATPase_C_sf"/>
</dbReference>
<dbReference type="AlphaFoldDB" id="A0AAC9XPI6"/>
<evidence type="ECO:0000313" key="13">
    <source>
        <dbReference type="EMBL" id="ASJ98035.1"/>
    </source>
</evidence>
<dbReference type="SUPFAM" id="SSF47384">
    <property type="entry name" value="Homodimeric domain of signal transducing histidine kinase"/>
    <property type="match status" value="1"/>
</dbReference>
<dbReference type="InterPro" id="IPR003661">
    <property type="entry name" value="HisK_dim/P_dom"/>
</dbReference>
<keyword evidence="6 11" id="KW-0812">Transmembrane</keyword>
<dbReference type="InterPro" id="IPR036097">
    <property type="entry name" value="HisK_dim/P_sf"/>
</dbReference>
<dbReference type="InterPro" id="IPR005467">
    <property type="entry name" value="His_kinase_dom"/>
</dbReference>
<dbReference type="GO" id="GO:0000155">
    <property type="term" value="F:phosphorelay sensor kinase activity"/>
    <property type="evidence" value="ECO:0007669"/>
    <property type="project" value="InterPro"/>
</dbReference>
<proteinExistence type="predicted"/>
<dbReference type="SMART" id="SM00388">
    <property type="entry name" value="HisKA"/>
    <property type="match status" value="1"/>
</dbReference>
<dbReference type="EMBL" id="CP022272">
    <property type="protein sequence ID" value="ASJ98035.1"/>
    <property type="molecule type" value="Genomic_DNA"/>
</dbReference>
<evidence type="ECO:0000256" key="6">
    <source>
        <dbReference type="ARBA" id="ARBA00022692"/>
    </source>
</evidence>
<evidence type="ECO:0000313" key="14">
    <source>
        <dbReference type="Proteomes" id="UP000198233"/>
    </source>
</evidence>
<name>A0AAC9XPI6_9GAMM</name>
<dbReference type="PROSITE" id="PS50109">
    <property type="entry name" value="HIS_KIN"/>
    <property type="match status" value="1"/>
</dbReference>
<dbReference type="InterPro" id="IPR003594">
    <property type="entry name" value="HATPase_dom"/>
</dbReference>
<dbReference type="Gene3D" id="1.10.287.130">
    <property type="match status" value="1"/>
</dbReference>
<dbReference type="Pfam" id="PF02518">
    <property type="entry name" value="HATPase_c"/>
    <property type="match status" value="1"/>
</dbReference>